<accession>A0A3E2BKI4</accession>
<organism evidence="1 2">
    <name type="scientific">Candidatus Saccharicenans subterraneus</name>
    <dbReference type="NCBI Taxonomy" id="2508984"/>
    <lineage>
        <taxon>Bacteria</taxon>
        <taxon>Candidatus Aminicenantota</taxon>
        <taxon>Candidatus Aminicenantia</taxon>
        <taxon>Candidatus Aminicenantales</taxon>
        <taxon>Candidatus Saccharicenantaceae</taxon>
        <taxon>Candidatus Saccharicenans</taxon>
    </lineage>
</organism>
<dbReference type="Proteomes" id="UP000257323">
    <property type="component" value="Unassembled WGS sequence"/>
</dbReference>
<evidence type="ECO:0000313" key="1">
    <source>
        <dbReference type="EMBL" id="RFT15126.1"/>
    </source>
</evidence>
<comment type="caution">
    <text evidence="1">The sequence shown here is derived from an EMBL/GenBank/DDBJ whole genome shotgun (WGS) entry which is preliminary data.</text>
</comment>
<name>A0A3E2BKI4_9BACT</name>
<evidence type="ECO:0000313" key="2">
    <source>
        <dbReference type="Proteomes" id="UP000257323"/>
    </source>
</evidence>
<sequence>MAGKNFFVEKSLFLINYRSGARKLTNPNRIKLTEMSQFDLKKLLPCYQEVAILKYGGTLDFKRLEKSMEPVRLGREEFSNQHLEMLERDNLFPAWWKLPKLIGPELEVLKGAFRNIQPRDQDLVQKLFDIFKNIEVLSCLLRVICPQHYGIYSAPVENLLSIKAETPVRKYLVYLENLTELQEEYGLERIADVDMALFALCCLLNEGYIRQNPEYHQIYLDYLERPNLVKKISARNALRNIRQENIYYLDLAESFLENDPEIAGILAGKELECLINRLFSELQTRHKIYPPGPMPEKLEELALRKVFSDQVKEDIQKWWDTRNDCVHLNLAEASEPELNQLRARVRQMITGLWEIKDRIES</sequence>
<dbReference type="EMBL" id="QUAH01000012">
    <property type="protein sequence ID" value="RFT15126.1"/>
    <property type="molecule type" value="Genomic_DNA"/>
</dbReference>
<protein>
    <recommendedName>
        <fullName evidence="3">Apea-like HEPN domain-containing protein</fullName>
    </recommendedName>
</protein>
<evidence type="ECO:0008006" key="3">
    <source>
        <dbReference type="Google" id="ProtNLM"/>
    </source>
</evidence>
<reference evidence="1 2" key="1">
    <citation type="submission" date="2018-08" db="EMBL/GenBank/DDBJ databases">
        <title>Genome analysis of the thermophilic bacterium of the candidate phylum Aminicenantes from deep subsurface aquifer revealed its physiology and ecological role.</title>
        <authorList>
            <person name="Kadnikov V.V."/>
            <person name="Mardanov A.V."/>
            <person name="Beletsky A.V."/>
            <person name="Karnachuk O.V."/>
            <person name="Ravin N.V."/>
        </authorList>
    </citation>
    <scope>NUCLEOTIDE SEQUENCE [LARGE SCALE GENOMIC DNA]</scope>
    <source>
        <strain evidence="1">BY38</strain>
    </source>
</reference>
<gene>
    <name evidence="1" type="ORF">OP8BY_0590</name>
</gene>
<dbReference type="AlphaFoldDB" id="A0A3E2BKI4"/>
<proteinExistence type="predicted"/>